<dbReference type="EMBL" id="HACA01026712">
    <property type="protein sequence ID" value="CDW44073.1"/>
    <property type="molecule type" value="Transcribed_RNA"/>
</dbReference>
<protein>
    <submittedName>
        <fullName evidence="1">Uncharacterized protein</fullName>
    </submittedName>
</protein>
<name>A0A0K2V0N2_LEPSM</name>
<evidence type="ECO:0000313" key="1">
    <source>
        <dbReference type="EMBL" id="CDW44073.1"/>
    </source>
</evidence>
<dbReference type="AlphaFoldDB" id="A0A0K2V0N2"/>
<accession>A0A0K2V0N2</accession>
<proteinExistence type="predicted"/>
<reference evidence="1" key="1">
    <citation type="submission" date="2014-05" db="EMBL/GenBank/DDBJ databases">
        <authorList>
            <person name="Chronopoulou M."/>
        </authorList>
    </citation>
    <scope>NUCLEOTIDE SEQUENCE</scope>
    <source>
        <tissue evidence="1">Whole organism</tissue>
    </source>
</reference>
<organism evidence="1">
    <name type="scientific">Lepeophtheirus salmonis</name>
    <name type="common">Salmon louse</name>
    <name type="synonym">Caligus salmonis</name>
    <dbReference type="NCBI Taxonomy" id="72036"/>
    <lineage>
        <taxon>Eukaryota</taxon>
        <taxon>Metazoa</taxon>
        <taxon>Ecdysozoa</taxon>
        <taxon>Arthropoda</taxon>
        <taxon>Crustacea</taxon>
        <taxon>Multicrustacea</taxon>
        <taxon>Hexanauplia</taxon>
        <taxon>Copepoda</taxon>
        <taxon>Siphonostomatoida</taxon>
        <taxon>Caligidae</taxon>
        <taxon>Lepeophtheirus</taxon>
    </lineage>
</organism>
<sequence>MSVIIDPLHHLFILYIEFGITFTSVPPQFTLL</sequence>